<dbReference type="CDD" id="cd03284">
    <property type="entry name" value="ABC_MutS1"/>
    <property type="match status" value="1"/>
</dbReference>
<dbReference type="SUPFAM" id="SSF53150">
    <property type="entry name" value="DNA repair protein MutS, domain II"/>
    <property type="match status" value="1"/>
</dbReference>
<evidence type="ECO:0000256" key="1">
    <source>
        <dbReference type="ARBA" id="ARBA00006271"/>
    </source>
</evidence>
<keyword evidence="5 8" id="KW-0067">ATP-binding</keyword>
<dbReference type="GO" id="GO:0006298">
    <property type="term" value="P:mismatch repair"/>
    <property type="evidence" value="ECO:0007669"/>
    <property type="project" value="UniProtKB-UniRule"/>
</dbReference>
<evidence type="ECO:0000256" key="3">
    <source>
        <dbReference type="ARBA" id="ARBA00022741"/>
    </source>
</evidence>
<evidence type="ECO:0000256" key="2">
    <source>
        <dbReference type="ARBA" id="ARBA00021982"/>
    </source>
</evidence>
<dbReference type="GO" id="GO:0005829">
    <property type="term" value="C:cytosol"/>
    <property type="evidence" value="ECO:0007669"/>
    <property type="project" value="TreeGrafter"/>
</dbReference>
<comment type="function">
    <text evidence="8">This protein is involved in the repair of mismatches in DNA. It is possible that it carries out the mismatch recognition step. This protein has a weak ATPase activity.</text>
</comment>
<dbReference type="FunFam" id="1.10.1420.10:FF:000007">
    <property type="entry name" value="DNA mismatch repair protein MutS"/>
    <property type="match status" value="1"/>
</dbReference>
<evidence type="ECO:0000256" key="7">
    <source>
        <dbReference type="ARBA" id="ARBA00023204"/>
    </source>
</evidence>
<dbReference type="InterPro" id="IPR000432">
    <property type="entry name" value="DNA_mismatch_repair_MutS_C"/>
</dbReference>
<dbReference type="GO" id="GO:0005524">
    <property type="term" value="F:ATP binding"/>
    <property type="evidence" value="ECO:0007669"/>
    <property type="project" value="UniProtKB-UniRule"/>
</dbReference>
<protein>
    <recommendedName>
        <fullName evidence="2 8">DNA mismatch repair protein MutS</fullName>
    </recommendedName>
</protein>
<dbReference type="Pfam" id="PF05190">
    <property type="entry name" value="MutS_IV"/>
    <property type="match status" value="1"/>
</dbReference>
<evidence type="ECO:0000256" key="4">
    <source>
        <dbReference type="ARBA" id="ARBA00022763"/>
    </source>
</evidence>
<dbReference type="InterPro" id="IPR036678">
    <property type="entry name" value="MutS_con_dom_sf"/>
</dbReference>
<reference evidence="11 12" key="1">
    <citation type="journal article" date="2015" name="Genome Announc.">
        <title>Expanding the biotechnology potential of lactobacilli through comparative genomics of 213 strains and associated genera.</title>
        <authorList>
            <person name="Sun Z."/>
            <person name="Harris H.M."/>
            <person name="McCann A."/>
            <person name="Guo C."/>
            <person name="Argimon S."/>
            <person name="Zhang W."/>
            <person name="Yang X."/>
            <person name="Jeffery I.B."/>
            <person name="Cooney J.C."/>
            <person name="Kagawa T.F."/>
            <person name="Liu W."/>
            <person name="Song Y."/>
            <person name="Salvetti E."/>
            <person name="Wrobel A."/>
            <person name="Rasinkangas P."/>
            <person name="Parkhill J."/>
            <person name="Rea M.C."/>
            <person name="O'Sullivan O."/>
            <person name="Ritari J."/>
            <person name="Douillard F.P."/>
            <person name="Paul Ross R."/>
            <person name="Yang R."/>
            <person name="Briner A.E."/>
            <person name="Felis G.E."/>
            <person name="de Vos W.M."/>
            <person name="Barrangou R."/>
            <person name="Klaenhammer T.R."/>
            <person name="Caufield P.W."/>
            <person name="Cui Y."/>
            <person name="Zhang H."/>
            <person name="O'Toole P.W."/>
        </authorList>
    </citation>
    <scope>NUCLEOTIDE SEQUENCE [LARGE SCALE GENOMIC DNA]</scope>
    <source>
        <strain evidence="11 12">DSM 15946</strain>
    </source>
</reference>
<dbReference type="SUPFAM" id="SSF48334">
    <property type="entry name" value="DNA repair protein MutS, domain III"/>
    <property type="match status" value="1"/>
</dbReference>
<dbReference type="Pfam" id="PF05188">
    <property type="entry name" value="MutS_II"/>
    <property type="match status" value="1"/>
</dbReference>
<keyword evidence="6 8" id="KW-0238">DNA-binding</keyword>
<feature type="binding site" evidence="8">
    <location>
        <begin position="628"/>
        <end position="635"/>
    </location>
    <ligand>
        <name>ATP</name>
        <dbReference type="ChEBI" id="CHEBI:30616"/>
    </ligand>
</feature>
<dbReference type="InterPro" id="IPR005748">
    <property type="entry name" value="DNA_mismatch_repair_MutS"/>
</dbReference>
<dbReference type="InterPro" id="IPR007695">
    <property type="entry name" value="DNA_mismatch_repair_MutS-lik_N"/>
</dbReference>
<evidence type="ECO:0000256" key="8">
    <source>
        <dbReference type="HAMAP-Rule" id="MF_00096"/>
    </source>
</evidence>
<keyword evidence="7 8" id="KW-0234">DNA repair</keyword>
<proteinExistence type="inferred from homology"/>
<evidence type="ECO:0000313" key="12">
    <source>
        <dbReference type="Proteomes" id="UP000050816"/>
    </source>
</evidence>
<accession>A0A0R1UN62</accession>
<dbReference type="InterPro" id="IPR017261">
    <property type="entry name" value="DNA_mismatch_repair_MutS/MSH"/>
</dbReference>
<dbReference type="SMART" id="SM00533">
    <property type="entry name" value="MUTSd"/>
    <property type="match status" value="1"/>
</dbReference>
<dbReference type="NCBIfam" id="TIGR01070">
    <property type="entry name" value="mutS1"/>
    <property type="match status" value="1"/>
</dbReference>
<organism evidence="11 12">
    <name type="scientific">Limosilactobacillus ingluviei DSM 15946</name>
    <dbReference type="NCBI Taxonomy" id="1423760"/>
    <lineage>
        <taxon>Bacteria</taxon>
        <taxon>Bacillati</taxon>
        <taxon>Bacillota</taxon>
        <taxon>Bacilli</taxon>
        <taxon>Lactobacillales</taxon>
        <taxon>Lactobacillaceae</taxon>
        <taxon>Limosilactobacillus</taxon>
    </lineage>
</organism>
<dbReference type="InterPro" id="IPR016151">
    <property type="entry name" value="DNA_mismatch_repair_MutS_N"/>
</dbReference>
<dbReference type="InterPro" id="IPR007861">
    <property type="entry name" value="DNA_mismatch_repair_MutS_clamp"/>
</dbReference>
<comment type="similarity">
    <text evidence="1 8 9">Belongs to the DNA mismatch repair MutS family.</text>
</comment>
<dbReference type="GO" id="GO:0140664">
    <property type="term" value="F:ATP-dependent DNA damage sensor activity"/>
    <property type="evidence" value="ECO:0007669"/>
    <property type="project" value="InterPro"/>
</dbReference>
<comment type="caution">
    <text evidence="11">The sequence shown here is derived from an EMBL/GenBank/DDBJ whole genome shotgun (WGS) entry which is preliminary data.</text>
</comment>
<dbReference type="EMBL" id="AZFK01000006">
    <property type="protein sequence ID" value="KRL92274.1"/>
    <property type="molecule type" value="Genomic_DNA"/>
</dbReference>
<name>A0A0R1UN62_9LACO</name>
<dbReference type="PATRIC" id="fig|1423760.3.peg.13"/>
<gene>
    <name evidence="8" type="primary">mutS</name>
    <name evidence="11" type="ORF">FC43_GL000012</name>
</gene>
<dbReference type="InterPro" id="IPR007696">
    <property type="entry name" value="DNA_mismatch_repair_MutS_core"/>
</dbReference>
<dbReference type="InterPro" id="IPR027417">
    <property type="entry name" value="P-loop_NTPase"/>
</dbReference>
<evidence type="ECO:0000256" key="9">
    <source>
        <dbReference type="RuleBase" id="RU003756"/>
    </source>
</evidence>
<feature type="domain" description="DNA mismatch repair proteins mutS family" evidence="10">
    <location>
        <begin position="702"/>
        <end position="718"/>
    </location>
</feature>
<dbReference type="SUPFAM" id="SSF52540">
    <property type="entry name" value="P-loop containing nucleoside triphosphate hydrolases"/>
    <property type="match status" value="1"/>
</dbReference>
<dbReference type="Proteomes" id="UP000050816">
    <property type="component" value="Unassembled WGS sequence"/>
</dbReference>
<dbReference type="Pfam" id="PF01624">
    <property type="entry name" value="MutS_I"/>
    <property type="match status" value="1"/>
</dbReference>
<dbReference type="Pfam" id="PF05192">
    <property type="entry name" value="MutS_III"/>
    <property type="match status" value="1"/>
</dbReference>
<dbReference type="Pfam" id="PF00488">
    <property type="entry name" value="MutS_V"/>
    <property type="match status" value="1"/>
</dbReference>
<dbReference type="PANTHER" id="PTHR11361:SF34">
    <property type="entry name" value="DNA MISMATCH REPAIR PROTEIN MSH1, MITOCHONDRIAL"/>
    <property type="match status" value="1"/>
</dbReference>
<dbReference type="InterPro" id="IPR007860">
    <property type="entry name" value="DNA_mmatch_repair_MutS_con_dom"/>
</dbReference>
<dbReference type="HAMAP" id="MF_00096">
    <property type="entry name" value="MutS"/>
    <property type="match status" value="1"/>
</dbReference>
<dbReference type="InterPro" id="IPR036187">
    <property type="entry name" value="DNA_mismatch_repair_MutS_sf"/>
</dbReference>
<evidence type="ECO:0000313" key="11">
    <source>
        <dbReference type="EMBL" id="KRL92274.1"/>
    </source>
</evidence>
<evidence type="ECO:0000259" key="10">
    <source>
        <dbReference type="PROSITE" id="PS00486"/>
    </source>
</evidence>
<dbReference type="GO" id="GO:0030983">
    <property type="term" value="F:mismatched DNA binding"/>
    <property type="evidence" value="ECO:0007669"/>
    <property type="project" value="InterPro"/>
</dbReference>
<evidence type="ECO:0000256" key="5">
    <source>
        <dbReference type="ARBA" id="ARBA00022840"/>
    </source>
</evidence>
<dbReference type="Gene3D" id="3.40.1170.10">
    <property type="entry name" value="DNA repair protein MutS, domain I"/>
    <property type="match status" value="1"/>
</dbReference>
<dbReference type="PIRSF" id="PIRSF037677">
    <property type="entry name" value="DNA_mis_repair_Msh6"/>
    <property type="match status" value="1"/>
</dbReference>
<dbReference type="SMART" id="SM00534">
    <property type="entry name" value="MUTSac"/>
    <property type="match status" value="1"/>
</dbReference>
<sequence>MSSQCKPSLALIFNHGKNEEDKVAKAKQTPMMKQYQAVKDQYPDAFLFYRLGDFYELFNEDAIKGAQILELTLTTRNHSAANPIPMCGVPHRAVDNYIDILIDKGYKVAICEQMEDPKQAKGMVKRAVTRLVTPGTKMDLKGDDAQSNNYLTAVLPQAPGFKLAYADLTTGELKVTSLATEAAVINELINLQTKEIVYDQELPASLTTVLTKQNLLLSHQTPQTGQAEISYLTQALTDDGEIAVVTLLVSYLLTTQKRALAHLQVAQAYELNAYMKIDHNSKANLELMINMRSGKKQGTLAWLLDATKTAMGSRLLKRWLDRPLIDQAKIEERQDKVAVLLDHYFERSNLQAELTKVYDLERLAGRVAYGSVNGRDLVQLKTSLQQVPKIKYVLETLAAPVFDQLTAGLDPLSDIAALIDRAVVEDAPVAITEGGIIKPGYNQQLDTYRDAMENGKQWIAELQEKERAATGINNLKIGYNHVFGYYIEVTKANIAKLPADRYERKQTLVNAERFATPELKAKEAIILEAQEKSTSLEYDLFVAVRDQVKAQISRLQALAANLAELDVLQSFAVVSEDYHFVRPILNQRHELKISGGRHPVVEKFLGHQAYVPNDVVMDPQTAILLITGPNMSGKSTYMRQLALIAVMAQIGCFVPADAADLPIFDQIFTRIGAADDLVSGESTFMVEMMEANNALQNATPNSLILFDEIGRGTATYDGMALAQAIIEYVHDHVHAKTLFSTHYHELTQLDQRLAQLKNVHVGASEENGELVFLHRVEPGPADKSYGVHVAKLAGLPASLLARADVILGQLEKGTTAAAPTPATPPVAPSSAPQLVEEASGQLELFGPAPTPAAKPADKKAGQVLAQLKELDLMGLTPMEVMNQVYQWQRKLK</sequence>
<dbReference type="FunFam" id="3.40.1170.10:FF:000001">
    <property type="entry name" value="DNA mismatch repair protein MutS"/>
    <property type="match status" value="1"/>
</dbReference>
<dbReference type="GO" id="GO:0003684">
    <property type="term" value="F:damaged DNA binding"/>
    <property type="evidence" value="ECO:0007669"/>
    <property type="project" value="UniProtKB-UniRule"/>
</dbReference>
<evidence type="ECO:0000256" key="6">
    <source>
        <dbReference type="ARBA" id="ARBA00023125"/>
    </source>
</evidence>
<dbReference type="AlphaFoldDB" id="A0A0R1UN62"/>
<dbReference type="InterPro" id="IPR045076">
    <property type="entry name" value="MutS"/>
</dbReference>
<dbReference type="PANTHER" id="PTHR11361">
    <property type="entry name" value="DNA MISMATCH REPAIR PROTEIN MUTS FAMILY MEMBER"/>
    <property type="match status" value="1"/>
</dbReference>
<dbReference type="Gene3D" id="3.40.50.300">
    <property type="entry name" value="P-loop containing nucleotide triphosphate hydrolases"/>
    <property type="match status" value="1"/>
</dbReference>
<dbReference type="FunFam" id="3.40.50.300:FF:000896">
    <property type="entry name" value="DNA mismatch repair protein MutS"/>
    <property type="match status" value="1"/>
</dbReference>
<dbReference type="SUPFAM" id="SSF55271">
    <property type="entry name" value="DNA repair protein MutS, domain I"/>
    <property type="match status" value="1"/>
</dbReference>
<keyword evidence="3 8" id="KW-0547">Nucleotide-binding</keyword>
<dbReference type="Gene3D" id="1.10.1420.10">
    <property type="match status" value="2"/>
</dbReference>
<keyword evidence="4 8" id="KW-0227">DNA damage</keyword>
<dbReference type="PROSITE" id="PS00486">
    <property type="entry name" value="DNA_MISMATCH_REPAIR_2"/>
    <property type="match status" value="1"/>
</dbReference>
<dbReference type="NCBIfam" id="NF003810">
    <property type="entry name" value="PRK05399.1"/>
    <property type="match status" value="1"/>
</dbReference>
<dbReference type="Gene3D" id="3.30.420.110">
    <property type="entry name" value="MutS, connector domain"/>
    <property type="match status" value="1"/>
</dbReference>